<dbReference type="Proteomes" id="UP000326289">
    <property type="component" value="Unassembled WGS sequence"/>
</dbReference>
<dbReference type="AlphaFoldDB" id="A0A5N6J974"/>
<reference evidence="1 2" key="1">
    <citation type="submission" date="2019-04" db="EMBL/GenBank/DDBJ databases">
        <title>Fungal friends and foes A comparative genomics study of 23 Aspergillus species from section Flavi.</title>
        <authorList>
            <consortium name="DOE Joint Genome Institute"/>
            <person name="Kjaerbolling I."/>
            <person name="Vesth T.C."/>
            <person name="Frisvad J.C."/>
            <person name="Nybo J.L."/>
            <person name="Theobald S."/>
            <person name="Kildgaard S."/>
            <person name="Petersen T.I."/>
            <person name="Kuo A."/>
            <person name="Sato A."/>
            <person name="Lyhne E.K."/>
            <person name="Kogle M.E."/>
            <person name="Wiebenga A."/>
            <person name="Kun R.S."/>
            <person name="Lubbers R.J."/>
            <person name="Makela M.R."/>
            <person name="Barry K."/>
            <person name="Chovatia M."/>
            <person name="Clum A."/>
            <person name="Daum C."/>
            <person name="Haridas S."/>
            <person name="He G."/>
            <person name="LaButti K."/>
            <person name="Lipzen A."/>
            <person name="Mondo S."/>
            <person name="Pangilinan J."/>
            <person name="Riley R."/>
            <person name="Salamov A."/>
            <person name="Simmons B.A."/>
            <person name="Magnuson J.K."/>
            <person name="Henrissat B."/>
            <person name="Mortensen U.H."/>
            <person name="Larsen T.O."/>
            <person name="De vries R.P."/>
            <person name="Grigoriev I.V."/>
            <person name="Machida M."/>
            <person name="Baker S.E."/>
            <person name="Andersen M.R."/>
        </authorList>
    </citation>
    <scope>NUCLEOTIDE SEQUENCE [LARGE SCALE GENOMIC DNA]</scope>
    <source>
        <strain evidence="1 2">CBS 117635</strain>
    </source>
</reference>
<accession>A0A5N6J974</accession>
<protein>
    <submittedName>
        <fullName evidence="1">Uncharacterized protein</fullName>
    </submittedName>
</protein>
<dbReference type="EMBL" id="ML732787">
    <property type="protein sequence ID" value="KAB8274607.1"/>
    <property type="molecule type" value="Genomic_DNA"/>
</dbReference>
<dbReference type="SUPFAM" id="SSF51735">
    <property type="entry name" value="NAD(P)-binding Rossmann-fold domains"/>
    <property type="match status" value="1"/>
</dbReference>
<sequence>MQQQVASAKQQFDPHSTSERLSTRLLEIAPNHFFSTRDTEFGNNIRDVSGGIGVDAVLYSWRGPFLAESSRALAPFGRFLELGKVDVVGSPRMDMALLQSSVPLTYVDLVQLFHRRPKVAADLSLKVHDFG</sequence>
<proteinExistence type="predicted"/>
<evidence type="ECO:0000313" key="1">
    <source>
        <dbReference type="EMBL" id="KAB8274607.1"/>
    </source>
</evidence>
<organism evidence="1 2">
    <name type="scientific">Aspergillus minisclerotigenes</name>
    <dbReference type="NCBI Taxonomy" id="656917"/>
    <lineage>
        <taxon>Eukaryota</taxon>
        <taxon>Fungi</taxon>
        <taxon>Dikarya</taxon>
        <taxon>Ascomycota</taxon>
        <taxon>Pezizomycotina</taxon>
        <taxon>Eurotiomycetes</taxon>
        <taxon>Eurotiomycetidae</taxon>
        <taxon>Eurotiales</taxon>
        <taxon>Aspergillaceae</taxon>
        <taxon>Aspergillus</taxon>
        <taxon>Aspergillus subgen. Circumdati</taxon>
    </lineage>
</organism>
<evidence type="ECO:0000313" key="2">
    <source>
        <dbReference type="Proteomes" id="UP000326289"/>
    </source>
</evidence>
<name>A0A5N6J974_9EURO</name>
<dbReference type="Gene3D" id="3.90.180.10">
    <property type="entry name" value="Medium-chain alcohol dehydrogenases, catalytic domain"/>
    <property type="match status" value="1"/>
</dbReference>
<keyword evidence="2" id="KW-1185">Reference proteome</keyword>
<dbReference type="InterPro" id="IPR036291">
    <property type="entry name" value="NAD(P)-bd_dom_sf"/>
</dbReference>
<gene>
    <name evidence="1" type="ORF">BDV30DRAFT_237526</name>
</gene>